<protein>
    <submittedName>
        <fullName evidence="1">Uncharacterized protein</fullName>
    </submittedName>
</protein>
<proteinExistence type="predicted"/>
<evidence type="ECO:0000313" key="1">
    <source>
        <dbReference type="EMBL" id="TFK32908.1"/>
    </source>
</evidence>
<dbReference type="Proteomes" id="UP000308652">
    <property type="component" value="Unassembled WGS sequence"/>
</dbReference>
<name>A0A5C3LJK1_9AGAR</name>
<dbReference type="EMBL" id="ML213660">
    <property type="protein sequence ID" value="TFK32908.1"/>
    <property type="molecule type" value="Genomic_DNA"/>
</dbReference>
<accession>A0A5C3LJK1</accession>
<evidence type="ECO:0000313" key="2">
    <source>
        <dbReference type="Proteomes" id="UP000308652"/>
    </source>
</evidence>
<organism evidence="1 2">
    <name type="scientific">Crucibulum laeve</name>
    <dbReference type="NCBI Taxonomy" id="68775"/>
    <lineage>
        <taxon>Eukaryota</taxon>
        <taxon>Fungi</taxon>
        <taxon>Dikarya</taxon>
        <taxon>Basidiomycota</taxon>
        <taxon>Agaricomycotina</taxon>
        <taxon>Agaricomycetes</taxon>
        <taxon>Agaricomycetidae</taxon>
        <taxon>Agaricales</taxon>
        <taxon>Agaricineae</taxon>
        <taxon>Nidulariaceae</taxon>
        <taxon>Crucibulum</taxon>
    </lineage>
</organism>
<gene>
    <name evidence="1" type="ORF">BDQ12DRAFT_691881</name>
</gene>
<keyword evidence="2" id="KW-1185">Reference proteome</keyword>
<dbReference type="AlphaFoldDB" id="A0A5C3LJK1"/>
<reference evidence="1 2" key="1">
    <citation type="journal article" date="2019" name="Nat. Ecol. Evol.">
        <title>Megaphylogeny resolves global patterns of mushroom evolution.</title>
        <authorList>
            <person name="Varga T."/>
            <person name="Krizsan K."/>
            <person name="Foldi C."/>
            <person name="Dima B."/>
            <person name="Sanchez-Garcia M."/>
            <person name="Sanchez-Ramirez S."/>
            <person name="Szollosi G.J."/>
            <person name="Szarkandi J.G."/>
            <person name="Papp V."/>
            <person name="Albert L."/>
            <person name="Andreopoulos W."/>
            <person name="Angelini C."/>
            <person name="Antonin V."/>
            <person name="Barry K.W."/>
            <person name="Bougher N.L."/>
            <person name="Buchanan P."/>
            <person name="Buyck B."/>
            <person name="Bense V."/>
            <person name="Catcheside P."/>
            <person name="Chovatia M."/>
            <person name="Cooper J."/>
            <person name="Damon W."/>
            <person name="Desjardin D."/>
            <person name="Finy P."/>
            <person name="Geml J."/>
            <person name="Haridas S."/>
            <person name="Hughes K."/>
            <person name="Justo A."/>
            <person name="Karasinski D."/>
            <person name="Kautmanova I."/>
            <person name="Kiss B."/>
            <person name="Kocsube S."/>
            <person name="Kotiranta H."/>
            <person name="LaButti K.M."/>
            <person name="Lechner B.E."/>
            <person name="Liimatainen K."/>
            <person name="Lipzen A."/>
            <person name="Lukacs Z."/>
            <person name="Mihaltcheva S."/>
            <person name="Morgado L.N."/>
            <person name="Niskanen T."/>
            <person name="Noordeloos M.E."/>
            <person name="Ohm R.A."/>
            <person name="Ortiz-Santana B."/>
            <person name="Ovrebo C."/>
            <person name="Racz N."/>
            <person name="Riley R."/>
            <person name="Savchenko A."/>
            <person name="Shiryaev A."/>
            <person name="Soop K."/>
            <person name="Spirin V."/>
            <person name="Szebenyi C."/>
            <person name="Tomsovsky M."/>
            <person name="Tulloss R.E."/>
            <person name="Uehling J."/>
            <person name="Grigoriev I.V."/>
            <person name="Vagvolgyi C."/>
            <person name="Papp T."/>
            <person name="Martin F.M."/>
            <person name="Miettinen O."/>
            <person name="Hibbett D.S."/>
            <person name="Nagy L.G."/>
        </authorList>
    </citation>
    <scope>NUCLEOTIDE SEQUENCE [LARGE SCALE GENOMIC DNA]</scope>
    <source>
        <strain evidence="1 2">CBS 166.37</strain>
    </source>
</reference>
<sequence>MAGLLTTLLATCSSSSPIHQPSLQTEVTISQLLATPLTVPPIRYYNSYRTLAAIVSINQLLLRKVIAQRSSNTEVSC</sequence>